<keyword evidence="8 9" id="KW-0378">Hydrolase</keyword>
<dbReference type="PANTHER" id="PTHR30457">
    <property type="entry name" value="5'-NUCLEOTIDASE SURE"/>
    <property type="match status" value="1"/>
</dbReference>
<name>A0AA95KGA1_9GAMM</name>
<reference evidence="11" key="2">
    <citation type="submission" date="2023-04" db="EMBL/GenBank/DDBJ databases">
        <authorList>
            <person name="Beletskiy A.V."/>
            <person name="Mardanov A.V."/>
            <person name="Ravin N.V."/>
        </authorList>
    </citation>
    <scope>NUCLEOTIDE SEQUENCE</scope>
    <source>
        <strain evidence="11">GKL-01</strain>
    </source>
</reference>
<dbReference type="NCBIfam" id="NF001489">
    <property type="entry name" value="PRK00346.1-3"/>
    <property type="match status" value="1"/>
</dbReference>
<evidence type="ECO:0000256" key="5">
    <source>
        <dbReference type="ARBA" id="ARBA00022490"/>
    </source>
</evidence>
<comment type="cofactor">
    <cofactor evidence="2">
        <name>Mg(2+)</name>
        <dbReference type="ChEBI" id="CHEBI:18420"/>
    </cofactor>
</comment>
<evidence type="ECO:0000256" key="2">
    <source>
        <dbReference type="ARBA" id="ARBA00001946"/>
    </source>
</evidence>
<evidence type="ECO:0000256" key="1">
    <source>
        <dbReference type="ARBA" id="ARBA00000815"/>
    </source>
</evidence>
<evidence type="ECO:0000256" key="4">
    <source>
        <dbReference type="ARBA" id="ARBA00011062"/>
    </source>
</evidence>
<comment type="cofactor">
    <cofactor evidence="9">
        <name>a divalent metal cation</name>
        <dbReference type="ChEBI" id="CHEBI:60240"/>
    </cofactor>
    <text evidence="9">Binds 1 divalent metal cation per subunit.</text>
</comment>
<dbReference type="GO" id="GO:0004309">
    <property type="term" value="F:exopolyphosphatase activity"/>
    <property type="evidence" value="ECO:0007669"/>
    <property type="project" value="TreeGrafter"/>
</dbReference>
<evidence type="ECO:0000256" key="8">
    <source>
        <dbReference type="ARBA" id="ARBA00022801"/>
    </source>
</evidence>
<dbReference type="AlphaFoldDB" id="A0AA95KGA1"/>
<comment type="catalytic activity">
    <reaction evidence="1 9">
        <text>a ribonucleoside 5'-phosphate + H2O = a ribonucleoside + phosphate</text>
        <dbReference type="Rhea" id="RHEA:12484"/>
        <dbReference type="ChEBI" id="CHEBI:15377"/>
        <dbReference type="ChEBI" id="CHEBI:18254"/>
        <dbReference type="ChEBI" id="CHEBI:43474"/>
        <dbReference type="ChEBI" id="CHEBI:58043"/>
        <dbReference type="EC" id="3.1.3.5"/>
    </reaction>
</comment>
<protein>
    <recommendedName>
        <fullName evidence="9">5'-nucleotidase SurE</fullName>
        <ecNumber evidence="9">3.1.3.5</ecNumber>
    </recommendedName>
    <alternativeName>
        <fullName evidence="9">Nucleoside 5'-monophosphate phosphohydrolase</fullName>
    </alternativeName>
</protein>
<dbReference type="InterPro" id="IPR030048">
    <property type="entry name" value="SurE"/>
</dbReference>
<feature type="domain" description="Survival protein SurE-like phosphatase/nucleotidase" evidence="10">
    <location>
        <begin position="3"/>
        <end position="186"/>
    </location>
</feature>
<dbReference type="NCBIfam" id="NF001490">
    <property type="entry name" value="PRK00346.1-4"/>
    <property type="match status" value="1"/>
</dbReference>
<dbReference type="Proteomes" id="UP001300672">
    <property type="component" value="Chromosome"/>
</dbReference>
<feature type="binding site" evidence="9">
    <location>
        <position position="39"/>
    </location>
    <ligand>
        <name>a divalent metal cation</name>
        <dbReference type="ChEBI" id="CHEBI:60240"/>
    </ligand>
</feature>
<dbReference type="Gene3D" id="3.40.1210.10">
    <property type="entry name" value="Survival protein SurE-like phosphatase/nucleotidase"/>
    <property type="match status" value="1"/>
</dbReference>
<dbReference type="FunFam" id="3.40.1210.10:FF:000001">
    <property type="entry name" value="5'/3'-nucleotidase SurE"/>
    <property type="match status" value="1"/>
</dbReference>
<dbReference type="Pfam" id="PF01975">
    <property type="entry name" value="SurE"/>
    <property type="match status" value="1"/>
</dbReference>
<comment type="subcellular location">
    <subcellularLocation>
        <location evidence="3 9">Cytoplasm</location>
    </subcellularLocation>
</comment>
<dbReference type="GO" id="GO:0005737">
    <property type="term" value="C:cytoplasm"/>
    <property type="evidence" value="ECO:0007669"/>
    <property type="project" value="UniProtKB-SubCell"/>
</dbReference>
<feature type="binding site" evidence="9">
    <location>
        <position position="90"/>
    </location>
    <ligand>
        <name>a divalent metal cation</name>
        <dbReference type="ChEBI" id="CHEBI:60240"/>
    </ligand>
</feature>
<keyword evidence="7 9" id="KW-0547">Nucleotide-binding</keyword>
<dbReference type="NCBIfam" id="TIGR00087">
    <property type="entry name" value="surE"/>
    <property type="match status" value="1"/>
</dbReference>
<dbReference type="InterPro" id="IPR002828">
    <property type="entry name" value="SurE-like_Pase/nucleotidase"/>
</dbReference>
<reference evidence="11" key="1">
    <citation type="journal article" date="2023" name="Int. J. Mol. Sci.">
        <title>Metagenomics Revealed a New Genus 'Candidatus Thiocaldithrix dubininis' gen. nov., sp. nov. and a New Species 'Candidatus Thiothrix putei' sp. nov. in the Family Thiotrichaceae, Some Members of Which Have Traits of Both Na+- and H+-Motive Energetics.</title>
        <authorList>
            <person name="Ravin N.V."/>
            <person name="Muntyan M.S."/>
            <person name="Smolyakov D.D."/>
            <person name="Rudenko T.S."/>
            <person name="Beletsky A.V."/>
            <person name="Mardanov A.V."/>
            <person name="Grabovich M.Y."/>
        </authorList>
    </citation>
    <scope>NUCLEOTIDE SEQUENCE</scope>
    <source>
        <strain evidence="11">GKL-01</strain>
    </source>
</reference>
<dbReference type="InterPro" id="IPR036523">
    <property type="entry name" value="SurE-like_sf"/>
</dbReference>
<gene>
    <name evidence="9 11" type="primary">surE</name>
    <name evidence="11" type="ORF">QJT80_03020</name>
</gene>
<organism evidence="11">
    <name type="scientific">Candidatus Thiocaldithrix dubininis</name>
    <dbReference type="NCBI Taxonomy" id="3080823"/>
    <lineage>
        <taxon>Bacteria</taxon>
        <taxon>Pseudomonadati</taxon>
        <taxon>Pseudomonadota</taxon>
        <taxon>Gammaproteobacteria</taxon>
        <taxon>Thiotrichales</taxon>
        <taxon>Thiotrichaceae</taxon>
        <taxon>Candidatus Thiocaldithrix</taxon>
    </lineage>
</organism>
<dbReference type="GO" id="GO:0046872">
    <property type="term" value="F:metal ion binding"/>
    <property type="evidence" value="ECO:0007669"/>
    <property type="project" value="UniProtKB-UniRule"/>
</dbReference>
<feature type="binding site" evidence="9">
    <location>
        <position position="8"/>
    </location>
    <ligand>
        <name>a divalent metal cation</name>
        <dbReference type="ChEBI" id="CHEBI:60240"/>
    </ligand>
</feature>
<sequence>MNILLSNDDGFLAPGINQLRDALLNIANVITVAPDQDSSGVSNALTLRNPLRMTQRGDNFYSINGTPTDCVHMGLGLYAHDPDMVISGINAGENMGDDVLYSGTIAAAMEGRFLGYPAIAVSLAPLTRHQPVSHYATAVEVILKLMPFIKSYPVNSKMILNINVPDVAWQDIQGMQVTRLGKRHRSEPVTRSIDPRGKEIFWIGPAGDAADAGADTDFYAVQQGYVSVTPIHTDLTYYQALNETERWLQHVR</sequence>
<proteinExistence type="inferred from homology"/>
<keyword evidence="5 9" id="KW-0963">Cytoplasm</keyword>
<keyword evidence="6 9" id="KW-0479">Metal-binding</keyword>
<evidence type="ECO:0000256" key="7">
    <source>
        <dbReference type="ARBA" id="ARBA00022741"/>
    </source>
</evidence>
<evidence type="ECO:0000256" key="3">
    <source>
        <dbReference type="ARBA" id="ARBA00004496"/>
    </source>
</evidence>
<comment type="function">
    <text evidence="9">Nucleotidase that shows phosphatase activity on nucleoside 5'-monophosphates.</text>
</comment>
<dbReference type="EMBL" id="CP124755">
    <property type="protein sequence ID" value="WGZ92354.1"/>
    <property type="molecule type" value="Genomic_DNA"/>
</dbReference>
<feature type="binding site" evidence="9">
    <location>
        <position position="9"/>
    </location>
    <ligand>
        <name>a divalent metal cation</name>
        <dbReference type="ChEBI" id="CHEBI:60240"/>
    </ligand>
</feature>
<accession>A0AA95KGA1</accession>
<evidence type="ECO:0000256" key="6">
    <source>
        <dbReference type="ARBA" id="ARBA00022723"/>
    </source>
</evidence>
<evidence type="ECO:0000256" key="9">
    <source>
        <dbReference type="HAMAP-Rule" id="MF_00060"/>
    </source>
</evidence>
<comment type="similarity">
    <text evidence="4 9">Belongs to the SurE nucleotidase family.</text>
</comment>
<dbReference type="EC" id="3.1.3.5" evidence="9"/>
<dbReference type="GO" id="GO:0000166">
    <property type="term" value="F:nucleotide binding"/>
    <property type="evidence" value="ECO:0007669"/>
    <property type="project" value="UniProtKB-KW"/>
</dbReference>
<evidence type="ECO:0000259" key="10">
    <source>
        <dbReference type="Pfam" id="PF01975"/>
    </source>
</evidence>
<dbReference type="HAMAP" id="MF_00060">
    <property type="entry name" value="SurE"/>
    <property type="match status" value="1"/>
</dbReference>
<evidence type="ECO:0000313" key="11">
    <source>
        <dbReference type="EMBL" id="WGZ92354.1"/>
    </source>
</evidence>
<dbReference type="KEGG" id="tdu:QJT80_03020"/>
<dbReference type="PANTHER" id="PTHR30457:SF12">
    <property type="entry name" value="5'_3'-NUCLEOTIDASE SURE"/>
    <property type="match status" value="1"/>
</dbReference>
<dbReference type="GO" id="GO:0008254">
    <property type="term" value="F:3'-nucleotidase activity"/>
    <property type="evidence" value="ECO:0007669"/>
    <property type="project" value="TreeGrafter"/>
</dbReference>
<dbReference type="SUPFAM" id="SSF64167">
    <property type="entry name" value="SurE-like"/>
    <property type="match status" value="1"/>
</dbReference>
<dbReference type="GO" id="GO:0008253">
    <property type="term" value="F:5'-nucleotidase activity"/>
    <property type="evidence" value="ECO:0007669"/>
    <property type="project" value="UniProtKB-UniRule"/>
</dbReference>